<dbReference type="EMBL" id="SACK01000007">
    <property type="protein sequence ID" value="RVT99776.1"/>
    <property type="molecule type" value="Genomic_DNA"/>
</dbReference>
<proteinExistence type="predicted"/>
<reference evidence="1 2" key="1">
    <citation type="submission" date="2019-01" db="EMBL/GenBank/DDBJ databases">
        <authorList>
            <person name="Chen W.-M."/>
        </authorList>
    </citation>
    <scope>NUCLEOTIDE SEQUENCE [LARGE SCALE GENOMIC DNA]</scope>
    <source>
        <strain evidence="1 2">YBJ-36</strain>
    </source>
</reference>
<protein>
    <submittedName>
        <fullName evidence="1">Class I SAM-dependent methyltransferase</fullName>
    </submittedName>
</protein>
<dbReference type="RefSeq" id="WP_127706418.1">
    <property type="nucleotide sequence ID" value="NZ_SACK01000007.1"/>
</dbReference>
<dbReference type="Proteomes" id="UP000282759">
    <property type="component" value="Unassembled WGS sequence"/>
</dbReference>
<name>A0A3S2V6Q8_9SPHI</name>
<dbReference type="Pfam" id="PF13489">
    <property type="entry name" value="Methyltransf_23"/>
    <property type="match status" value="1"/>
</dbReference>
<gene>
    <name evidence="1" type="ORF">EOD41_15145</name>
</gene>
<keyword evidence="2" id="KW-1185">Reference proteome</keyword>
<dbReference type="GO" id="GO:0008168">
    <property type="term" value="F:methyltransferase activity"/>
    <property type="evidence" value="ECO:0007669"/>
    <property type="project" value="UniProtKB-KW"/>
</dbReference>
<dbReference type="InterPro" id="IPR029063">
    <property type="entry name" value="SAM-dependent_MTases_sf"/>
</dbReference>
<sequence length="216" mass="25020">MVKTLRWRVAQLFEARWWKKYLAHKDVATYLEWKKNYWKNVLDSIGGKLGMQPGQSILDAGCGPAGIFIVLDKYKVTAVDPLLDTYSATLPHFKPEMYPYATFHTQTLEAFTCTEPVDVVFCMNAINHVSQLDEAFLTLYKCAKPGGKIVVSIDAHNHQFFKHIFRMQPADILHPHQYDLAEYEQMLTRLGCTIMQTELIKKEFLFNHYILVAEKK</sequence>
<comment type="caution">
    <text evidence="1">The sequence shown here is derived from an EMBL/GenBank/DDBJ whole genome shotgun (WGS) entry which is preliminary data.</text>
</comment>
<dbReference type="AlphaFoldDB" id="A0A3S2V6Q8"/>
<dbReference type="GO" id="GO:0032259">
    <property type="term" value="P:methylation"/>
    <property type="evidence" value="ECO:0007669"/>
    <property type="project" value="UniProtKB-KW"/>
</dbReference>
<evidence type="ECO:0000313" key="2">
    <source>
        <dbReference type="Proteomes" id="UP000282759"/>
    </source>
</evidence>
<dbReference type="OrthoDB" id="9789123at2"/>
<accession>A0A3S2V6Q8</accession>
<dbReference type="Gene3D" id="3.40.50.150">
    <property type="entry name" value="Vaccinia Virus protein VP39"/>
    <property type="match status" value="1"/>
</dbReference>
<evidence type="ECO:0000313" key="1">
    <source>
        <dbReference type="EMBL" id="RVT99776.1"/>
    </source>
</evidence>
<keyword evidence="1" id="KW-0808">Transferase</keyword>
<dbReference type="SUPFAM" id="SSF53335">
    <property type="entry name" value="S-adenosyl-L-methionine-dependent methyltransferases"/>
    <property type="match status" value="1"/>
</dbReference>
<keyword evidence="1" id="KW-0489">Methyltransferase</keyword>
<organism evidence="1 2">
    <name type="scientific">Mucilaginibacter limnophilus</name>
    <dbReference type="NCBI Taxonomy" id="1932778"/>
    <lineage>
        <taxon>Bacteria</taxon>
        <taxon>Pseudomonadati</taxon>
        <taxon>Bacteroidota</taxon>
        <taxon>Sphingobacteriia</taxon>
        <taxon>Sphingobacteriales</taxon>
        <taxon>Sphingobacteriaceae</taxon>
        <taxon>Mucilaginibacter</taxon>
    </lineage>
</organism>
<dbReference type="CDD" id="cd02440">
    <property type="entry name" value="AdoMet_MTases"/>
    <property type="match status" value="1"/>
</dbReference>
<dbReference type="PANTHER" id="PTHR43861">
    <property type="entry name" value="TRANS-ACONITATE 2-METHYLTRANSFERASE-RELATED"/>
    <property type="match status" value="1"/>
</dbReference>